<name>A0AAV6X0U3_9LAMI</name>
<proteinExistence type="predicted"/>
<accession>A0AAV6X0U3</accession>
<organism evidence="1 2">
    <name type="scientific">Buddleja alternifolia</name>
    <dbReference type="NCBI Taxonomy" id="168488"/>
    <lineage>
        <taxon>Eukaryota</taxon>
        <taxon>Viridiplantae</taxon>
        <taxon>Streptophyta</taxon>
        <taxon>Embryophyta</taxon>
        <taxon>Tracheophyta</taxon>
        <taxon>Spermatophyta</taxon>
        <taxon>Magnoliopsida</taxon>
        <taxon>eudicotyledons</taxon>
        <taxon>Gunneridae</taxon>
        <taxon>Pentapetalae</taxon>
        <taxon>asterids</taxon>
        <taxon>lamiids</taxon>
        <taxon>Lamiales</taxon>
        <taxon>Scrophulariaceae</taxon>
        <taxon>Buddlejeae</taxon>
        <taxon>Buddleja</taxon>
    </lineage>
</organism>
<dbReference type="Proteomes" id="UP000826271">
    <property type="component" value="Unassembled WGS sequence"/>
</dbReference>
<gene>
    <name evidence="1" type="ORF">BUALT_Bualt11G0088100</name>
</gene>
<protein>
    <submittedName>
        <fullName evidence="1">Uncharacterized protein</fullName>
    </submittedName>
</protein>
<sequence>MQYLENLDREKGIGAAGLMKMQQGDWGLCQPKVTGPDPTKEKKYKDSLGGYMVAFAGRRYAARSSPAFVANSTYIVTSLALVKELALTMSFPP</sequence>
<reference evidence="1" key="1">
    <citation type="submission" date="2019-10" db="EMBL/GenBank/DDBJ databases">
        <authorList>
            <person name="Zhang R."/>
            <person name="Pan Y."/>
            <person name="Wang J."/>
            <person name="Ma R."/>
            <person name="Yu S."/>
        </authorList>
    </citation>
    <scope>NUCLEOTIDE SEQUENCE</scope>
    <source>
        <strain evidence="1">LA-IB0</strain>
        <tissue evidence="1">Leaf</tissue>
    </source>
</reference>
<evidence type="ECO:0000313" key="1">
    <source>
        <dbReference type="EMBL" id="KAG8374026.1"/>
    </source>
</evidence>
<keyword evidence="2" id="KW-1185">Reference proteome</keyword>
<dbReference type="AlphaFoldDB" id="A0AAV6X0U3"/>
<comment type="caution">
    <text evidence="1">The sequence shown here is derived from an EMBL/GenBank/DDBJ whole genome shotgun (WGS) entry which is preliminary data.</text>
</comment>
<evidence type="ECO:0000313" key="2">
    <source>
        <dbReference type="Proteomes" id="UP000826271"/>
    </source>
</evidence>
<dbReference type="EMBL" id="WHWC01000011">
    <property type="protein sequence ID" value="KAG8374026.1"/>
    <property type="molecule type" value="Genomic_DNA"/>
</dbReference>